<feature type="compositionally biased region" description="Polar residues" evidence="2">
    <location>
        <begin position="332"/>
        <end position="352"/>
    </location>
</feature>
<keyword evidence="8" id="KW-1185">Reference proteome</keyword>
<dbReference type="SMART" id="SM00164">
    <property type="entry name" value="TBC"/>
    <property type="match status" value="1"/>
</dbReference>
<feature type="domain" description="Rab-GAP TBC" evidence="3">
    <location>
        <begin position="66"/>
        <end position="267"/>
    </location>
</feature>
<feature type="region of interest" description="Disordered" evidence="2">
    <location>
        <begin position="424"/>
        <end position="443"/>
    </location>
</feature>
<evidence type="ECO:0000256" key="1">
    <source>
        <dbReference type="ARBA" id="ARBA00022468"/>
    </source>
</evidence>
<dbReference type="SUPFAM" id="SSF47923">
    <property type="entry name" value="Ypt/Rab-GAP domain of gyp1p"/>
    <property type="match status" value="2"/>
</dbReference>
<feature type="compositionally biased region" description="Polar residues" evidence="2">
    <location>
        <begin position="391"/>
        <end position="416"/>
    </location>
</feature>
<dbReference type="FunFam" id="1.10.8.270:FF:000011">
    <property type="entry name" value="TBC1 domain family member 5"/>
    <property type="match status" value="1"/>
</dbReference>
<keyword evidence="1" id="KW-0343">GTPase activation</keyword>
<dbReference type="Pfam" id="PF00566">
    <property type="entry name" value="RabGAP-TBC"/>
    <property type="match status" value="2"/>
</dbReference>
<evidence type="ECO:0000313" key="8">
    <source>
        <dbReference type="Proteomes" id="UP000663829"/>
    </source>
</evidence>
<dbReference type="Gene3D" id="1.10.8.270">
    <property type="entry name" value="putative rabgap domain of human tbc1 domain family member 14 like domains"/>
    <property type="match status" value="1"/>
</dbReference>
<evidence type="ECO:0000313" key="4">
    <source>
        <dbReference type="EMBL" id="CAF0832282.1"/>
    </source>
</evidence>
<evidence type="ECO:0000313" key="6">
    <source>
        <dbReference type="EMBL" id="CAF3619365.1"/>
    </source>
</evidence>
<evidence type="ECO:0000313" key="5">
    <source>
        <dbReference type="EMBL" id="CAF1115669.1"/>
    </source>
</evidence>
<dbReference type="EMBL" id="CAJNOQ010000727">
    <property type="protein sequence ID" value="CAF0832282.1"/>
    <property type="molecule type" value="Genomic_DNA"/>
</dbReference>
<feature type="compositionally biased region" description="Polar residues" evidence="2">
    <location>
        <begin position="1"/>
        <end position="32"/>
    </location>
</feature>
<dbReference type="Proteomes" id="UP000677228">
    <property type="component" value="Unassembled WGS sequence"/>
</dbReference>
<dbReference type="EMBL" id="CAJOBC010000727">
    <property type="protein sequence ID" value="CAF3619365.1"/>
    <property type="molecule type" value="Genomic_DNA"/>
</dbReference>
<dbReference type="AlphaFoldDB" id="A0A813UNG9"/>
<proteinExistence type="predicted"/>
<dbReference type="EMBL" id="CAJNOK010010433">
    <property type="protein sequence ID" value="CAF1115669.1"/>
    <property type="molecule type" value="Genomic_DNA"/>
</dbReference>
<evidence type="ECO:0000256" key="2">
    <source>
        <dbReference type="SAM" id="MobiDB-lite"/>
    </source>
</evidence>
<organism evidence="4 8">
    <name type="scientific">Didymodactylos carnosus</name>
    <dbReference type="NCBI Taxonomy" id="1234261"/>
    <lineage>
        <taxon>Eukaryota</taxon>
        <taxon>Metazoa</taxon>
        <taxon>Spiralia</taxon>
        <taxon>Gnathifera</taxon>
        <taxon>Rotifera</taxon>
        <taxon>Eurotatoria</taxon>
        <taxon>Bdelloidea</taxon>
        <taxon>Philodinida</taxon>
        <taxon>Philodinidae</taxon>
        <taxon>Didymodactylos</taxon>
    </lineage>
</organism>
<feature type="region of interest" description="Disordered" evidence="2">
    <location>
        <begin position="1"/>
        <end position="35"/>
    </location>
</feature>
<protein>
    <recommendedName>
        <fullName evidence="3">Rab-GAP TBC domain-containing protein</fullName>
    </recommendedName>
</protein>
<feature type="compositionally biased region" description="Low complexity" evidence="2">
    <location>
        <begin position="360"/>
        <end position="376"/>
    </location>
</feature>
<dbReference type="Proteomes" id="UP000663829">
    <property type="component" value="Unassembled WGS sequence"/>
</dbReference>
<dbReference type="PANTHER" id="PTHR22957">
    <property type="entry name" value="TBC1 DOMAIN FAMILY MEMBER GTPASE-ACTIVATING PROTEIN"/>
    <property type="match status" value="1"/>
</dbReference>
<name>A0A813UNG9_9BILA</name>
<accession>A0A813UNG9</accession>
<dbReference type="GO" id="GO:0005096">
    <property type="term" value="F:GTPase activator activity"/>
    <property type="evidence" value="ECO:0007669"/>
    <property type="project" value="UniProtKB-KW"/>
</dbReference>
<dbReference type="OrthoDB" id="27140at2759"/>
<dbReference type="InterPro" id="IPR035969">
    <property type="entry name" value="Rab-GAP_TBC_sf"/>
</dbReference>
<dbReference type="PANTHER" id="PTHR22957:SF337">
    <property type="entry name" value="TBC1 DOMAIN FAMILY MEMBER 5"/>
    <property type="match status" value="1"/>
</dbReference>
<dbReference type="Gene3D" id="1.10.472.80">
    <property type="entry name" value="Ypt/Rab-GAP domain of gyp1p, domain 3"/>
    <property type="match status" value="1"/>
</dbReference>
<evidence type="ECO:0000313" key="7">
    <source>
        <dbReference type="EMBL" id="CAF3885834.1"/>
    </source>
</evidence>
<reference evidence="4" key="1">
    <citation type="submission" date="2021-02" db="EMBL/GenBank/DDBJ databases">
        <authorList>
            <person name="Nowell W R."/>
        </authorList>
    </citation>
    <scope>NUCLEOTIDE SEQUENCE</scope>
</reference>
<dbReference type="GO" id="GO:0005737">
    <property type="term" value="C:cytoplasm"/>
    <property type="evidence" value="ECO:0007669"/>
    <property type="project" value="UniProtKB-ARBA"/>
</dbReference>
<dbReference type="Proteomes" id="UP000682733">
    <property type="component" value="Unassembled WGS sequence"/>
</dbReference>
<sequence length="535" mass="61837">MTSPSITNDRPSVNQTLPLSTLNEENNNQPVSTDEVETNDLLYEKLVREFKIDPYVADTQDLTINNPLSQDDKSIWKQYFLDKELKATINQDVRRTCPEISFFHNPRVSDTLLQILFAHSRSHHNTPYRQGMHEILAAIVYNLHLEGTKVNECKNANAIFEKIMDHLKQWYDIKDNNVTKKRNSVQNEAKQPFQKAQDLSPQSNEIVLRVNQIFEQLKNYDRFLHCKLQELDIDPHIYGIRWLRLLFGREIPFECIPIVWTVIFCFDEHFKFVDYFFVALLMELGNLFLVSKRDYSSCLQLLMQHNVISNAEHVLRRALAIAGRQLKPASEEPQSNTKRAETSRMNIEQDQASSRKEYIKQQQQTVPKQKTTNQVVEPKRLLTPTSTTTTGFSQENAHNSRPLARNSSSNTSFAQQLSTKINTNLSNSSLSSELDTWPERSVRQQLEDSRTIQKYCAYFMDKFLDQLQTRICELTSPNEDELLISLSGLKQICNVLSGKLTFDSEALQTLVNYKPKTVKQSAPSLNNYSSEQNSN</sequence>
<dbReference type="Proteomes" id="UP000681722">
    <property type="component" value="Unassembled WGS sequence"/>
</dbReference>
<comment type="caution">
    <text evidence="4">The sequence shown here is derived from an EMBL/GenBank/DDBJ whole genome shotgun (WGS) entry which is preliminary data.</text>
</comment>
<feature type="region of interest" description="Disordered" evidence="2">
    <location>
        <begin position="326"/>
        <end position="416"/>
    </location>
</feature>
<gene>
    <name evidence="4" type="ORF">GPM918_LOCUS5118</name>
    <name evidence="5" type="ORF">OVA965_LOCUS19944</name>
    <name evidence="6" type="ORF">SRO942_LOCUS5118</name>
    <name evidence="7" type="ORF">TMI583_LOCUS20168</name>
</gene>
<dbReference type="PROSITE" id="PS50086">
    <property type="entry name" value="TBC_RABGAP"/>
    <property type="match status" value="1"/>
</dbReference>
<dbReference type="EMBL" id="CAJOBA010014983">
    <property type="protein sequence ID" value="CAF3885834.1"/>
    <property type="molecule type" value="Genomic_DNA"/>
</dbReference>
<feature type="compositionally biased region" description="Low complexity" evidence="2">
    <location>
        <begin position="424"/>
        <end position="435"/>
    </location>
</feature>
<dbReference type="InterPro" id="IPR000195">
    <property type="entry name" value="Rab-GAP-TBC_dom"/>
</dbReference>
<evidence type="ECO:0000259" key="3">
    <source>
        <dbReference type="PROSITE" id="PS50086"/>
    </source>
</evidence>